<organism evidence="2 3">
    <name type="scientific">Dreissena polymorpha</name>
    <name type="common">Zebra mussel</name>
    <name type="synonym">Mytilus polymorpha</name>
    <dbReference type="NCBI Taxonomy" id="45954"/>
    <lineage>
        <taxon>Eukaryota</taxon>
        <taxon>Metazoa</taxon>
        <taxon>Spiralia</taxon>
        <taxon>Lophotrochozoa</taxon>
        <taxon>Mollusca</taxon>
        <taxon>Bivalvia</taxon>
        <taxon>Autobranchia</taxon>
        <taxon>Heteroconchia</taxon>
        <taxon>Euheterodonta</taxon>
        <taxon>Imparidentia</taxon>
        <taxon>Neoheterodontei</taxon>
        <taxon>Myida</taxon>
        <taxon>Dreissenoidea</taxon>
        <taxon>Dreissenidae</taxon>
        <taxon>Dreissena</taxon>
    </lineage>
</organism>
<evidence type="ECO:0000313" key="2">
    <source>
        <dbReference type="EMBL" id="KAH3849155.1"/>
    </source>
</evidence>
<dbReference type="Proteomes" id="UP000828390">
    <property type="component" value="Unassembled WGS sequence"/>
</dbReference>
<evidence type="ECO:0000256" key="1">
    <source>
        <dbReference type="SAM" id="Coils"/>
    </source>
</evidence>
<protein>
    <submittedName>
        <fullName evidence="2">Uncharacterized protein</fullName>
    </submittedName>
</protein>
<name>A0A9D4KZQ5_DREPO</name>
<reference evidence="2" key="2">
    <citation type="submission" date="2020-11" db="EMBL/GenBank/DDBJ databases">
        <authorList>
            <person name="McCartney M.A."/>
            <person name="Auch B."/>
            <person name="Kono T."/>
            <person name="Mallez S."/>
            <person name="Becker A."/>
            <person name="Gohl D.M."/>
            <person name="Silverstein K.A.T."/>
            <person name="Koren S."/>
            <person name="Bechman K.B."/>
            <person name="Herman A."/>
            <person name="Abrahante J.E."/>
            <person name="Garbe J."/>
        </authorList>
    </citation>
    <scope>NUCLEOTIDE SEQUENCE</scope>
    <source>
        <strain evidence="2">Duluth1</strain>
        <tissue evidence="2">Whole animal</tissue>
    </source>
</reference>
<proteinExistence type="predicted"/>
<keyword evidence="1" id="KW-0175">Coiled coil</keyword>
<evidence type="ECO:0000313" key="3">
    <source>
        <dbReference type="Proteomes" id="UP000828390"/>
    </source>
</evidence>
<dbReference type="EMBL" id="JAIWYP010000003">
    <property type="protein sequence ID" value="KAH3849155.1"/>
    <property type="molecule type" value="Genomic_DNA"/>
</dbReference>
<sequence>MSFDMQQLSINLQAIFDELNEFKSIQEASFQSVEVSYCENLQEIQDLQKKVNAALNALKKITLKKLEEIKTTLQTSLKKDIDNCSRLEDELKQLSETVNALCDKSRNDIEFIARRKCLDKIQESKTYLKKKPVKVQSSILFKGIFSRFGKLTKLKKVVSDSQIFFLVMIFVRKQ</sequence>
<reference evidence="2" key="1">
    <citation type="journal article" date="2019" name="bioRxiv">
        <title>The Genome of the Zebra Mussel, Dreissena polymorpha: A Resource for Invasive Species Research.</title>
        <authorList>
            <person name="McCartney M.A."/>
            <person name="Auch B."/>
            <person name="Kono T."/>
            <person name="Mallez S."/>
            <person name="Zhang Y."/>
            <person name="Obille A."/>
            <person name="Becker A."/>
            <person name="Abrahante J.E."/>
            <person name="Garbe J."/>
            <person name="Badalamenti J.P."/>
            <person name="Herman A."/>
            <person name="Mangelson H."/>
            <person name="Liachko I."/>
            <person name="Sullivan S."/>
            <person name="Sone E.D."/>
            <person name="Koren S."/>
            <person name="Silverstein K.A.T."/>
            <person name="Beckman K.B."/>
            <person name="Gohl D.M."/>
        </authorList>
    </citation>
    <scope>NUCLEOTIDE SEQUENCE</scope>
    <source>
        <strain evidence="2">Duluth1</strain>
        <tissue evidence="2">Whole animal</tissue>
    </source>
</reference>
<gene>
    <name evidence="2" type="ORF">DPMN_091551</name>
</gene>
<comment type="caution">
    <text evidence="2">The sequence shown here is derived from an EMBL/GenBank/DDBJ whole genome shotgun (WGS) entry which is preliminary data.</text>
</comment>
<dbReference type="AlphaFoldDB" id="A0A9D4KZQ5"/>
<feature type="coiled-coil region" evidence="1">
    <location>
        <begin position="44"/>
        <end position="104"/>
    </location>
</feature>
<keyword evidence="3" id="KW-1185">Reference proteome</keyword>
<accession>A0A9D4KZQ5</accession>